<organism evidence="1 2">
    <name type="scientific">Cadophora malorum</name>
    <dbReference type="NCBI Taxonomy" id="108018"/>
    <lineage>
        <taxon>Eukaryota</taxon>
        <taxon>Fungi</taxon>
        <taxon>Dikarya</taxon>
        <taxon>Ascomycota</taxon>
        <taxon>Pezizomycotina</taxon>
        <taxon>Leotiomycetes</taxon>
        <taxon>Helotiales</taxon>
        <taxon>Ploettnerulaceae</taxon>
        <taxon>Cadophora</taxon>
    </lineage>
</organism>
<proteinExistence type="predicted"/>
<reference evidence="1" key="1">
    <citation type="submission" date="2021-02" db="EMBL/GenBank/DDBJ databases">
        <title>Genome sequence Cadophora malorum strain M34.</title>
        <authorList>
            <person name="Stefanovic E."/>
            <person name="Vu D."/>
            <person name="Scully C."/>
            <person name="Dijksterhuis J."/>
            <person name="Roader J."/>
            <person name="Houbraken J."/>
        </authorList>
    </citation>
    <scope>NUCLEOTIDE SEQUENCE</scope>
    <source>
        <strain evidence="1">M34</strain>
    </source>
</reference>
<sequence>MAEMRAFRGFRTRELAVLSANDGVSLDGRGEECCDDARAMRFGSEYECVLVRERDEER</sequence>
<keyword evidence="2" id="KW-1185">Reference proteome</keyword>
<evidence type="ECO:0000313" key="1">
    <source>
        <dbReference type="EMBL" id="KAG4415379.1"/>
    </source>
</evidence>
<evidence type="ECO:0000313" key="2">
    <source>
        <dbReference type="Proteomes" id="UP000664132"/>
    </source>
</evidence>
<protein>
    <submittedName>
        <fullName evidence="1">Uncharacterized protein</fullName>
    </submittedName>
</protein>
<dbReference type="EMBL" id="JAFJYH010000224">
    <property type="protein sequence ID" value="KAG4415379.1"/>
    <property type="molecule type" value="Genomic_DNA"/>
</dbReference>
<accession>A0A8H7W917</accession>
<dbReference type="AlphaFoldDB" id="A0A8H7W917"/>
<gene>
    <name evidence="1" type="ORF">IFR04_011475</name>
</gene>
<comment type="caution">
    <text evidence="1">The sequence shown here is derived from an EMBL/GenBank/DDBJ whole genome shotgun (WGS) entry which is preliminary data.</text>
</comment>
<dbReference type="Proteomes" id="UP000664132">
    <property type="component" value="Unassembled WGS sequence"/>
</dbReference>
<name>A0A8H7W917_9HELO</name>